<gene>
    <name evidence="2" type="ORF">PDIGIT_LOCUS11764</name>
</gene>
<evidence type="ECO:0000256" key="1">
    <source>
        <dbReference type="SAM" id="MobiDB-lite"/>
    </source>
</evidence>
<accession>A0A9W4UL44</accession>
<protein>
    <submittedName>
        <fullName evidence="2">Uncharacterized protein</fullName>
    </submittedName>
</protein>
<feature type="region of interest" description="Disordered" evidence="1">
    <location>
        <begin position="1"/>
        <end position="78"/>
    </location>
</feature>
<dbReference type="Proteomes" id="UP001152607">
    <property type="component" value="Unassembled WGS sequence"/>
</dbReference>
<dbReference type="EMBL" id="CAOQHR010000008">
    <property type="protein sequence ID" value="CAI6338633.1"/>
    <property type="molecule type" value="Genomic_DNA"/>
</dbReference>
<dbReference type="AlphaFoldDB" id="A0A9W4UL44"/>
<sequence>MSTRHTSSRRKAPEKSSGPKKGDGLLPSPPTGGTQDNGLLSRPPPGGTDDGLSSARPPTGGNAMDVDPPTGEDGPSRSRVIRDLLEDDSFLKKIEWSEESAPALSVQERVKRGQEQVSQFSASVEAWRKLSDAEKVCAECGQSHPPPCLSEEERNERAAIRHLLARYHRVKMKEEREENPLETSCKRCAKMHRGPCKTPQCGRCKRYHKGNESCEAAEKRFVAAGLEENPQDEENYQKFKNFFGAIGSDTAAVAGRLFVETFEDKSALMAGRLFKETFEDKSALMADRLFKETFEGGSTGPPSKRKNLPSDHGGRGGGGGSNKRSRN</sequence>
<reference evidence="2" key="1">
    <citation type="submission" date="2023-01" db="EMBL/GenBank/DDBJ databases">
        <authorList>
            <person name="Van Ghelder C."/>
            <person name="Rancurel C."/>
        </authorList>
    </citation>
    <scope>NUCLEOTIDE SEQUENCE</scope>
    <source>
        <strain evidence="2">CNCM I-4278</strain>
    </source>
</reference>
<evidence type="ECO:0000313" key="2">
    <source>
        <dbReference type="EMBL" id="CAI6338633.1"/>
    </source>
</evidence>
<evidence type="ECO:0000313" key="3">
    <source>
        <dbReference type="Proteomes" id="UP001152607"/>
    </source>
</evidence>
<proteinExistence type="predicted"/>
<keyword evidence="3" id="KW-1185">Reference proteome</keyword>
<organism evidence="2 3">
    <name type="scientific">Periconia digitata</name>
    <dbReference type="NCBI Taxonomy" id="1303443"/>
    <lineage>
        <taxon>Eukaryota</taxon>
        <taxon>Fungi</taxon>
        <taxon>Dikarya</taxon>
        <taxon>Ascomycota</taxon>
        <taxon>Pezizomycotina</taxon>
        <taxon>Dothideomycetes</taxon>
        <taxon>Pleosporomycetidae</taxon>
        <taxon>Pleosporales</taxon>
        <taxon>Massarineae</taxon>
        <taxon>Periconiaceae</taxon>
        <taxon>Periconia</taxon>
    </lineage>
</organism>
<name>A0A9W4UL44_9PLEO</name>
<comment type="caution">
    <text evidence="2">The sequence shown here is derived from an EMBL/GenBank/DDBJ whole genome shotgun (WGS) entry which is preliminary data.</text>
</comment>
<feature type="region of interest" description="Disordered" evidence="1">
    <location>
        <begin position="293"/>
        <end position="327"/>
    </location>
</feature>
<feature type="compositionally biased region" description="Basic residues" evidence="1">
    <location>
        <begin position="1"/>
        <end position="12"/>
    </location>
</feature>